<evidence type="ECO:0000313" key="10">
    <source>
        <dbReference type="Proteomes" id="UP001474421"/>
    </source>
</evidence>
<sequence>MKQLRENKAGGHPQKKNSSSGKDSKTPTVQTPDIGWQINILNQKLLGQKRSPQVLSSMGGGAAGSADDAKRRKLLPEVNSPSQESEEESDDSDYERVESDNDVSDATESDEDDGDETDSDASESSNEDPEETASQPSSRPDLTKELSSVSFEELLQMRNQVGMKAYQQMTSKKRPPDVTKTKKRPCLSKNRPLETSAKLPVPFLRQVVPVKKKVSRDPRFDDLSGEYKPEVFEKTYSFLNDVRKKEKEVIQKQLKKSQNVEEQNKLQQLLKRMTQQEEAQRKYQKKRENSLAFKRQQRELAKQGKKPFFLKKSEMQKMELAEKYKQLKKSGKLESFLNKKRKRNAAKDKRKLPFRKDS</sequence>
<keyword evidence="7" id="KW-0175">Coiled coil</keyword>
<comment type="caution">
    <text evidence="9">The sequence shown here is derived from an EMBL/GenBank/DDBJ whole genome shotgun (WGS) entry which is preliminary data.</text>
</comment>
<keyword evidence="4 6" id="KW-0698">rRNA processing</keyword>
<feature type="region of interest" description="Disordered" evidence="8">
    <location>
        <begin position="332"/>
        <end position="358"/>
    </location>
</feature>
<dbReference type="PANTHER" id="PTHR21738">
    <property type="entry name" value="RIBOSOMAL RNA PROCESSING PROTEIN 36 HOMOLOG"/>
    <property type="match status" value="1"/>
</dbReference>
<comment type="function">
    <text evidence="6">Component of the 90S pre-ribosome involved in the maturation of rRNAs. Required for early cleavages of the pre-RNAs in the 40S ribosomal subunit maturation pathway.</text>
</comment>
<dbReference type="GO" id="GO:0000462">
    <property type="term" value="P:maturation of SSU-rRNA from tricistronic rRNA transcript (SSU-rRNA, 5.8S rRNA, LSU-rRNA)"/>
    <property type="evidence" value="ECO:0007669"/>
    <property type="project" value="TreeGrafter"/>
</dbReference>
<dbReference type="Pfam" id="PF06102">
    <property type="entry name" value="RRP36"/>
    <property type="match status" value="1"/>
</dbReference>
<evidence type="ECO:0000256" key="4">
    <source>
        <dbReference type="ARBA" id="ARBA00022552"/>
    </source>
</evidence>
<name>A0AAW1CF47_CROAD</name>
<feature type="region of interest" description="Disordered" evidence="8">
    <location>
        <begin position="50"/>
        <end position="194"/>
    </location>
</feature>
<evidence type="ECO:0000256" key="1">
    <source>
        <dbReference type="ARBA" id="ARBA00004604"/>
    </source>
</evidence>
<comment type="subunit">
    <text evidence="6">Associates with 90S and pre-40S pre-ribosomal particles.</text>
</comment>
<comment type="similarity">
    <text evidence="2 6">Belongs to the RRP36 family.</text>
</comment>
<comment type="subcellular location">
    <subcellularLocation>
        <location evidence="1 6">Nucleus</location>
        <location evidence="1 6">Nucleolus</location>
    </subcellularLocation>
</comment>
<evidence type="ECO:0000313" key="9">
    <source>
        <dbReference type="EMBL" id="KAK9412113.1"/>
    </source>
</evidence>
<feature type="compositionally biased region" description="Basic residues" evidence="8">
    <location>
        <begin position="338"/>
        <end position="358"/>
    </location>
</feature>
<dbReference type="PANTHER" id="PTHR21738:SF0">
    <property type="entry name" value="RIBOSOMAL RNA PROCESSING PROTEIN 36 HOMOLOG"/>
    <property type="match status" value="1"/>
</dbReference>
<reference evidence="9 10" key="1">
    <citation type="journal article" date="2024" name="Proc. Natl. Acad. Sci. U.S.A.">
        <title>The genetic regulatory architecture and epigenomic basis for age-related changes in rattlesnake venom.</title>
        <authorList>
            <person name="Hogan M.P."/>
            <person name="Holding M.L."/>
            <person name="Nystrom G.S."/>
            <person name="Colston T.J."/>
            <person name="Bartlett D.A."/>
            <person name="Mason A.J."/>
            <person name="Ellsworth S.A."/>
            <person name="Rautsaw R.M."/>
            <person name="Lawrence K.C."/>
            <person name="Strickland J.L."/>
            <person name="He B."/>
            <person name="Fraser P."/>
            <person name="Margres M.J."/>
            <person name="Gilbert D.M."/>
            <person name="Gibbs H.L."/>
            <person name="Parkinson C.L."/>
            <person name="Rokyta D.R."/>
        </authorList>
    </citation>
    <scope>NUCLEOTIDE SEQUENCE [LARGE SCALE GENOMIC DNA]</scope>
    <source>
        <strain evidence="9">DRR0105</strain>
    </source>
</reference>
<protein>
    <recommendedName>
        <fullName evidence="6">rRNA biogenesis protein RRP36</fullName>
    </recommendedName>
</protein>
<evidence type="ECO:0000256" key="5">
    <source>
        <dbReference type="ARBA" id="ARBA00023242"/>
    </source>
</evidence>
<dbReference type="Proteomes" id="UP001474421">
    <property type="component" value="Unassembled WGS sequence"/>
</dbReference>
<evidence type="ECO:0000256" key="8">
    <source>
        <dbReference type="SAM" id="MobiDB-lite"/>
    </source>
</evidence>
<keyword evidence="3 6" id="KW-0690">Ribosome biogenesis</keyword>
<dbReference type="InterPro" id="IPR009292">
    <property type="entry name" value="RRP36"/>
</dbReference>
<dbReference type="AlphaFoldDB" id="A0AAW1CF47"/>
<feature type="compositionally biased region" description="Acidic residues" evidence="8">
    <location>
        <begin position="100"/>
        <end position="131"/>
    </location>
</feature>
<evidence type="ECO:0000256" key="7">
    <source>
        <dbReference type="SAM" id="Coils"/>
    </source>
</evidence>
<gene>
    <name evidence="9" type="ORF">NXF25_003288</name>
</gene>
<feature type="coiled-coil region" evidence="7">
    <location>
        <begin position="243"/>
        <end position="286"/>
    </location>
</feature>
<accession>A0AAW1CF47</accession>
<proteinExistence type="inferred from homology"/>
<feature type="region of interest" description="Disordered" evidence="8">
    <location>
        <begin position="1"/>
        <end position="35"/>
    </location>
</feature>
<keyword evidence="5 6" id="KW-0539">Nucleus</keyword>
<feature type="compositionally biased region" description="Polar residues" evidence="8">
    <location>
        <begin position="16"/>
        <end position="31"/>
    </location>
</feature>
<feature type="compositionally biased region" description="Polar residues" evidence="8">
    <location>
        <begin position="132"/>
        <end position="150"/>
    </location>
</feature>
<keyword evidence="10" id="KW-1185">Reference proteome</keyword>
<dbReference type="EMBL" id="JAOTOJ010000001">
    <property type="protein sequence ID" value="KAK9412113.1"/>
    <property type="molecule type" value="Genomic_DNA"/>
</dbReference>
<dbReference type="GO" id="GO:0030686">
    <property type="term" value="C:90S preribosome"/>
    <property type="evidence" value="ECO:0007669"/>
    <property type="project" value="TreeGrafter"/>
</dbReference>
<feature type="compositionally biased region" description="Acidic residues" evidence="8">
    <location>
        <begin position="84"/>
        <end position="93"/>
    </location>
</feature>
<evidence type="ECO:0000256" key="6">
    <source>
        <dbReference type="RuleBase" id="RU368027"/>
    </source>
</evidence>
<organism evidence="9 10">
    <name type="scientific">Crotalus adamanteus</name>
    <name type="common">Eastern diamondback rattlesnake</name>
    <dbReference type="NCBI Taxonomy" id="8729"/>
    <lineage>
        <taxon>Eukaryota</taxon>
        <taxon>Metazoa</taxon>
        <taxon>Chordata</taxon>
        <taxon>Craniata</taxon>
        <taxon>Vertebrata</taxon>
        <taxon>Euteleostomi</taxon>
        <taxon>Lepidosauria</taxon>
        <taxon>Squamata</taxon>
        <taxon>Bifurcata</taxon>
        <taxon>Unidentata</taxon>
        <taxon>Episquamata</taxon>
        <taxon>Toxicofera</taxon>
        <taxon>Serpentes</taxon>
        <taxon>Colubroidea</taxon>
        <taxon>Viperidae</taxon>
        <taxon>Crotalinae</taxon>
        <taxon>Crotalus</taxon>
    </lineage>
</organism>
<dbReference type="GO" id="GO:0005730">
    <property type="term" value="C:nucleolus"/>
    <property type="evidence" value="ECO:0007669"/>
    <property type="project" value="UniProtKB-SubCell"/>
</dbReference>
<evidence type="ECO:0000256" key="2">
    <source>
        <dbReference type="ARBA" id="ARBA00009418"/>
    </source>
</evidence>
<keyword evidence="6" id="KW-0687">Ribonucleoprotein</keyword>
<evidence type="ECO:0000256" key="3">
    <source>
        <dbReference type="ARBA" id="ARBA00022517"/>
    </source>
</evidence>